<dbReference type="PROSITE" id="PS51186">
    <property type="entry name" value="GNAT"/>
    <property type="match status" value="1"/>
</dbReference>
<dbReference type="GO" id="GO:0016747">
    <property type="term" value="F:acyltransferase activity, transferring groups other than amino-acyl groups"/>
    <property type="evidence" value="ECO:0007669"/>
    <property type="project" value="InterPro"/>
</dbReference>
<reference evidence="2 3" key="1">
    <citation type="submission" date="2018-09" db="EMBL/GenBank/DDBJ databases">
        <authorList>
            <person name="Zhu H."/>
        </authorList>
    </citation>
    <scope>NUCLEOTIDE SEQUENCE [LARGE SCALE GENOMIC DNA]</scope>
    <source>
        <strain evidence="2 3">K2W22B-5</strain>
    </source>
</reference>
<keyword evidence="2" id="KW-0808">Transferase</keyword>
<dbReference type="SUPFAM" id="SSF55729">
    <property type="entry name" value="Acyl-CoA N-acyltransferases (Nat)"/>
    <property type="match status" value="1"/>
</dbReference>
<accession>A0A418W0Z0</accession>
<dbReference type="AlphaFoldDB" id="A0A418W0Z0"/>
<evidence type="ECO:0000313" key="3">
    <source>
        <dbReference type="Proteomes" id="UP000283458"/>
    </source>
</evidence>
<proteinExistence type="predicted"/>
<evidence type="ECO:0000313" key="2">
    <source>
        <dbReference type="EMBL" id="RJF83629.1"/>
    </source>
</evidence>
<sequence>MSVRMAELEPTGWPEAMKHAFLTSQFALQTRHYAAAYADPDFMILTCGDESVGRLYLAHTDADLRVVDVSLLPERRGGGLGRALLQAVQARAADDGRTVSLSVDMRNPAQNLYRRLGFVEDGTEGPSWRMIWRSPTPPA</sequence>
<evidence type="ECO:0000259" key="1">
    <source>
        <dbReference type="PROSITE" id="PS51186"/>
    </source>
</evidence>
<name>A0A418W0Z0_9PROT</name>
<dbReference type="Pfam" id="PF13508">
    <property type="entry name" value="Acetyltransf_7"/>
    <property type="match status" value="1"/>
</dbReference>
<dbReference type="InterPro" id="IPR016181">
    <property type="entry name" value="Acyl_CoA_acyltransferase"/>
</dbReference>
<dbReference type="EMBL" id="QYUL01000001">
    <property type="protein sequence ID" value="RJF83629.1"/>
    <property type="molecule type" value="Genomic_DNA"/>
</dbReference>
<protein>
    <submittedName>
        <fullName evidence="2">N-acetyltransferase</fullName>
    </submittedName>
</protein>
<keyword evidence="3" id="KW-1185">Reference proteome</keyword>
<dbReference type="CDD" id="cd04301">
    <property type="entry name" value="NAT_SF"/>
    <property type="match status" value="1"/>
</dbReference>
<organism evidence="2 3">
    <name type="scientific">Azospirillum cavernae</name>
    <dbReference type="NCBI Taxonomy" id="2320860"/>
    <lineage>
        <taxon>Bacteria</taxon>
        <taxon>Pseudomonadati</taxon>
        <taxon>Pseudomonadota</taxon>
        <taxon>Alphaproteobacteria</taxon>
        <taxon>Rhodospirillales</taxon>
        <taxon>Azospirillaceae</taxon>
        <taxon>Azospirillum</taxon>
    </lineage>
</organism>
<feature type="domain" description="N-acetyltransferase" evidence="1">
    <location>
        <begin position="1"/>
        <end position="138"/>
    </location>
</feature>
<comment type="caution">
    <text evidence="2">The sequence shown here is derived from an EMBL/GenBank/DDBJ whole genome shotgun (WGS) entry which is preliminary data.</text>
</comment>
<dbReference type="Proteomes" id="UP000283458">
    <property type="component" value="Unassembled WGS sequence"/>
</dbReference>
<dbReference type="Gene3D" id="3.40.630.30">
    <property type="match status" value="1"/>
</dbReference>
<gene>
    <name evidence="2" type="ORF">D3877_02990</name>
</gene>
<dbReference type="InterPro" id="IPR000182">
    <property type="entry name" value="GNAT_dom"/>
</dbReference>
<dbReference type="OrthoDB" id="7585366at2"/>